<gene>
    <name evidence="1" type="ORF">FWILDA_LOCUS14536</name>
</gene>
<protein>
    <submittedName>
        <fullName evidence="1">16803_t:CDS:1</fullName>
    </submittedName>
</protein>
<organism evidence="1 2">
    <name type="scientific">Funneliformis geosporum</name>
    <dbReference type="NCBI Taxonomy" id="1117311"/>
    <lineage>
        <taxon>Eukaryota</taxon>
        <taxon>Fungi</taxon>
        <taxon>Fungi incertae sedis</taxon>
        <taxon>Mucoromycota</taxon>
        <taxon>Glomeromycotina</taxon>
        <taxon>Glomeromycetes</taxon>
        <taxon>Glomerales</taxon>
        <taxon>Glomeraceae</taxon>
        <taxon>Funneliformis</taxon>
    </lineage>
</organism>
<comment type="caution">
    <text evidence="1">The sequence shown here is derived from an EMBL/GenBank/DDBJ whole genome shotgun (WGS) entry which is preliminary data.</text>
</comment>
<dbReference type="EMBL" id="CAMKVN010006512">
    <property type="protein sequence ID" value="CAI2190358.1"/>
    <property type="molecule type" value="Genomic_DNA"/>
</dbReference>
<accession>A0A9W4T2Q3</accession>
<dbReference type="AlphaFoldDB" id="A0A9W4T2Q3"/>
<reference evidence="1" key="1">
    <citation type="submission" date="2022-08" db="EMBL/GenBank/DDBJ databases">
        <authorList>
            <person name="Kallberg Y."/>
            <person name="Tangrot J."/>
            <person name="Rosling A."/>
        </authorList>
    </citation>
    <scope>NUCLEOTIDE SEQUENCE</scope>
    <source>
        <strain evidence="1">Wild A</strain>
    </source>
</reference>
<evidence type="ECO:0000313" key="2">
    <source>
        <dbReference type="Proteomes" id="UP001153678"/>
    </source>
</evidence>
<feature type="non-terminal residue" evidence="1">
    <location>
        <position position="1"/>
    </location>
</feature>
<keyword evidence="2" id="KW-1185">Reference proteome</keyword>
<name>A0A9W4T2Q3_9GLOM</name>
<proteinExistence type="predicted"/>
<sequence length="101" mass="11827">MLDPIEISILDEGEVKKTLKELTRKAELMIIKEIAENLRKEISNYRKTEAKRLGSEQNEVIKNQHTTINLDNYFEQQEQTPASSRTNLLSKIQQEEIELQK</sequence>
<evidence type="ECO:0000313" key="1">
    <source>
        <dbReference type="EMBL" id="CAI2190358.1"/>
    </source>
</evidence>
<dbReference type="Proteomes" id="UP001153678">
    <property type="component" value="Unassembled WGS sequence"/>
</dbReference>